<dbReference type="EMBL" id="CP013652">
    <property type="protein sequence ID" value="ALS22798.1"/>
    <property type="molecule type" value="Genomic_DNA"/>
</dbReference>
<sequence length="249" mass="28130">MDFLSDWLKSVILVILLATFVDLLLPNQSMQRYVKTVISLFLLMTLLHPILSLIDNSSQIDQKLGSALFKQDAAWKWQSGNGTDRMESLPAIQQRAETLRLRREEQSQRIVQNQVADLIKRKIEQTAGVQVQSVQVDTRQDENGQAVIRSVALSLDFVPSTENTSQQGRYQAVGSSGPVRPVEPVDIAPIEIGEDRKDSNPAWASDEVQEDRLPPEALQKQTQILLMLEQDWQLSGEQIQIRMGLSSRR</sequence>
<keyword evidence="4" id="KW-1185">Reference proteome</keyword>
<feature type="region of interest" description="Disordered" evidence="1">
    <location>
        <begin position="164"/>
        <end position="183"/>
    </location>
</feature>
<keyword evidence="2" id="KW-0472">Membrane</keyword>
<proteinExistence type="predicted"/>
<feature type="transmembrane region" description="Helical" evidence="2">
    <location>
        <begin position="6"/>
        <end position="25"/>
    </location>
</feature>
<dbReference type="KEGG" id="pnp:IJ22_24250"/>
<reference evidence="4" key="1">
    <citation type="submission" date="2015-12" db="EMBL/GenBank/DDBJ databases">
        <title>Complete genome sequences of two moderately thermophilic Paenibacillus species.</title>
        <authorList>
            <person name="Butler R.III."/>
            <person name="Wang J."/>
            <person name="Stark B.C."/>
            <person name="Pombert J.-F."/>
        </authorList>
    </citation>
    <scope>NUCLEOTIDE SEQUENCE [LARGE SCALE GENOMIC DNA]</scope>
    <source>
        <strain evidence="4">32O-Y</strain>
    </source>
</reference>
<organism evidence="3 4">
    <name type="scientific">Paenibacillus naphthalenovorans</name>
    <dbReference type="NCBI Taxonomy" id="162209"/>
    <lineage>
        <taxon>Bacteria</taxon>
        <taxon>Bacillati</taxon>
        <taxon>Bacillota</taxon>
        <taxon>Bacilli</taxon>
        <taxon>Bacillales</taxon>
        <taxon>Paenibacillaceae</taxon>
        <taxon>Paenibacillus</taxon>
    </lineage>
</organism>
<evidence type="ECO:0000256" key="2">
    <source>
        <dbReference type="SAM" id="Phobius"/>
    </source>
</evidence>
<keyword evidence="2" id="KW-1133">Transmembrane helix</keyword>
<evidence type="ECO:0000313" key="4">
    <source>
        <dbReference type="Proteomes" id="UP000061660"/>
    </source>
</evidence>
<protein>
    <submittedName>
        <fullName evidence="3">Stage III sporulation protein AF</fullName>
    </submittedName>
</protein>
<dbReference type="NCBIfam" id="TIGR02896">
    <property type="entry name" value="spore_III_AF"/>
    <property type="match status" value="1"/>
</dbReference>
<dbReference type="PATRIC" id="fig|162209.4.peg.2577"/>
<dbReference type="Proteomes" id="UP000061660">
    <property type="component" value="Chromosome"/>
</dbReference>
<dbReference type="STRING" id="162209.IJ22_24250"/>
<evidence type="ECO:0000256" key="1">
    <source>
        <dbReference type="SAM" id="MobiDB-lite"/>
    </source>
</evidence>
<dbReference type="InterPro" id="IPR014245">
    <property type="entry name" value="Spore_III_AF"/>
</dbReference>
<dbReference type="OrthoDB" id="2375554at2"/>
<dbReference type="AlphaFoldDB" id="A0A0U2W8M0"/>
<name>A0A0U2W8M0_9BACL</name>
<dbReference type="Pfam" id="PF09581">
    <property type="entry name" value="Spore_III_AF"/>
    <property type="match status" value="1"/>
</dbReference>
<dbReference type="RefSeq" id="WP_062408938.1">
    <property type="nucleotide sequence ID" value="NZ_CP013652.1"/>
</dbReference>
<feature type="transmembrane region" description="Helical" evidence="2">
    <location>
        <begin position="37"/>
        <end position="54"/>
    </location>
</feature>
<accession>A0A0U2W8M0</accession>
<reference evidence="3 4" key="2">
    <citation type="journal article" date="2016" name="Genome Announc.">
        <title>Complete Genome Sequences of Two Interactive Moderate Thermophiles, Paenibacillus napthalenovorans 32O-Y and Paenibacillus sp. 32O-W.</title>
        <authorList>
            <person name="Butler R.R.III."/>
            <person name="Wang J."/>
            <person name="Stark B.C."/>
            <person name="Pombert J.F."/>
        </authorList>
    </citation>
    <scope>NUCLEOTIDE SEQUENCE [LARGE SCALE GENOMIC DNA]</scope>
    <source>
        <strain evidence="3 4">32O-Y</strain>
    </source>
</reference>
<gene>
    <name evidence="3" type="ORF">IJ22_24250</name>
</gene>
<keyword evidence="2" id="KW-0812">Transmembrane</keyword>
<evidence type="ECO:0000313" key="3">
    <source>
        <dbReference type="EMBL" id="ALS22798.1"/>
    </source>
</evidence>
<feature type="region of interest" description="Disordered" evidence="1">
    <location>
        <begin position="193"/>
        <end position="212"/>
    </location>
</feature>